<name>A0A0A9ED93_ARUDO</name>
<organism evidence="2">
    <name type="scientific">Arundo donax</name>
    <name type="common">Giant reed</name>
    <name type="synonym">Donax arundinaceus</name>
    <dbReference type="NCBI Taxonomy" id="35708"/>
    <lineage>
        <taxon>Eukaryota</taxon>
        <taxon>Viridiplantae</taxon>
        <taxon>Streptophyta</taxon>
        <taxon>Embryophyta</taxon>
        <taxon>Tracheophyta</taxon>
        <taxon>Spermatophyta</taxon>
        <taxon>Magnoliopsida</taxon>
        <taxon>Liliopsida</taxon>
        <taxon>Poales</taxon>
        <taxon>Poaceae</taxon>
        <taxon>PACMAD clade</taxon>
        <taxon>Arundinoideae</taxon>
        <taxon>Arundineae</taxon>
        <taxon>Arundo</taxon>
    </lineage>
</organism>
<reference evidence="2" key="1">
    <citation type="submission" date="2014-09" db="EMBL/GenBank/DDBJ databases">
        <authorList>
            <person name="Magalhaes I.L.F."/>
            <person name="Oliveira U."/>
            <person name="Santos F.R."/>
            <person name="Vidigal T.H.D.A."/>
            <person name="Brescovit A.D."/>
            <person name="Santos A.J."/>
        </authorList>
    </citation>
    <scope>NUCLEOTIDE SEQUENCE</scope>
    <source>
        <tissue evidence="2">Shoot tissue taken approximately 20 cm above the soil surface</tissue>
    </source>
</reference>
<accession>A0A0A9ED93</accession>
<evidence type="ECO:0000256" key="1">
    <source>
        <dbReference type="SAM" id="MobiDB-lite"/>
    </source>
</evidence>
<feature type="region of interest" description="Disordered" evidence="1">
    <location>
        <begin position="33"/>
        <end position="63"/>
    </location>
</feature>
<sequence>MLPDGALGLPLRLGGWLKPSDHYAFSVQHAKENRLTPSNAESNPSLCSYPKHQQPPMPNYHQR</sequence>
<dbReference type="AlphaFoldDB" id="A0A0A9ED93"/>
<feature type="compositionally biased region" description="Pro residues" evidence="1">
    <location>
        <begin position="53"/>
        <end position="63"/>
    </location>
</feature>
<protein>
    <submittedName>
        <fullName evidence="2">Uncharacterized protein</fullName>
    </submittedName>
</protein>
<evidence type="ECO:0000313" key="2">
    <source>
        <dbReference type="EMBL" id="JAD96983.1"/>
    </source>
</evidence>
<dbReference type="EMBL" id="GBRH01200912">
    <property type="protein sequence ID" value="JAD96983.1"/>
    <property type="molecule type" value="Transcribed_RNA"/>
</dbReference>
<reference evidence="2" key="2">
    <citation type="journal article" date="2015" name="Data Brief">
        <title>Shoot transcriptome of the giant reed, Arundo donax.</title>
        <authorList>
            <person name="Barrero R.A."/>
            <person name="Guerrero F.D."/>
            <person name="Moolhuijzen P."/>
            <person name="Goolsby J.A."/>
            <person name="Tidwell J."/>
            <person name="Bellgard S.E."/>
            <person name="Bellgard M.I."/>
        </authorList>
    </citation>
    <scope>NUCLEOTIDE SEQUENCE</scope>
    <source>
        <tissue evidence="2">Shoot tissue taken approximately 20 cm above the soil surface</tissue>
    </source>
</reference>
<feature type="compositionally biased region" description="Polar residues" evidence="1">
    <location>
        <begin position="35"/>
        <end position="46"/>
    </location>
</feature>
<proteinExistence type="predicted"/>